<dbReference type="Proteomes" id="UP001160499">
    <property type="component" value="Unassembled WGS sequence"/>
</dbReference>
<organism evidence="1 2">
    <name type="scientific">Streptomyces pseudovenezuelae</name>
    <dbReference type="NCBI Taxonomy" id="67350"/>
    <lineage>
        <taxon>Bacteria</taxon>
        <taxon>Bacillati</taxon>
        <taxon>Actinomycetota</taxon>
        <taxon>Actinomycetes</taxon>
        <taxon>Kitasatosporales</taxon>
        <taxon>Streptomycetaceae</taxon>
        <taxon>Streptomyces</taxon>
        <taxon>Streptomyces aurantiacus group</taxon>
    </lineage>
</organism>
<name>A0ABT6LTZ6_9ACTN</name>
<gene>
    <name evidence="1" type="ORF">M2283_007107</name>
</gene>
<protein>
    <submittedName>
        <fullName evidence="1">Uncharacterized protein</fullName>
    </submittedName>
</protein>
<accession>A0ABT6LTZ6</accession>
<keyword evidence="2" id="KW-1185">Reference proteome</keyword>
<proteinExistence type="predicted"/>
<evidence type="ECO:0000313" key="2">
    <source>
        <dbReference type="Proteomes" id="UP001160499"/>
    </source>
</evidence>
<dbReference type="EMBL" id="JARXVH010000013">
    <property type="protein sequence ID" value="MDH6219768.1"/>
    <property type="molecule type" value="Genomic_DNA"/>
</dbReference>
<evidence type="ECO:0000313" key="1">
    <source>
        <dbReference type="EMBL" id="MDH6219768.1"/>
    </source>
</evidence>
<comment type="caution">
    <text evidence="1">The sequence shown here is derived from an EMBL/GenBank/DDBJ whole genome shotgun (WGS) entry which is preliminary data.</text>
</comment>
<dbReference type="RefSeq" id="WP_280880553.1">
    <property type="nucleotide sequence ID" value="NZ_JARXVH010000013.1"/>
</dbReference>
<sequence>MRLVTALLVPLDPAQPDAWPPEEVVLWLRSACEDSRLPGPRPAHLYAVVCRRGSVHAALFIESRDPLHAELTALDFLLASLTTKPGPRGWCLSALGLPDLRSLPRRKGPDPPCHGYAPPCR</sequence>
<reference evidence="1 2" key="1">
    <citation type="submission" date="2023-04" db="EMBL/GenBank/DDBJ databases">
        <title>Forest soil microbial communities from Buena Vista Peninsula, Colon Province, Panama.</title>
        <authorList>
            <person name="Bouskill N."/>
        </authorList>
    </citation>
    <scope>NUCLEOTIDE SEQUENCE [LARGE SCALE GENOMIC DNA]</scope>
    <source>
        <strain evidence="1 2">GGS1</strain>
    </source>
</reference>